<evidence type="ECO:0000313" key="8">
    <source>
        <dbReference type="Proteomes" id="UP000199707"/>
    </source>
</evidence>
<evidence type="ECO:0000256" key="4">
    <source>
        <dbReference type="RuleBase" id="RU003345"/>
    </source>
</evidence>
<evidence type="ECO:0000256" key="1">
    <source>
        <dbReference type="ARBA" id="ARBA00009986"/>
    </source>
</evidence>
<dbReference type="Gene3D" id="3.40.309.10">
    <property type="entry name" value="Aldehyde Dehydrogenase, Chain A, domain 2"/>
    <property type="match status" value="1"/>
</dbReference>
<dbReference type="EMBL" id="FMUB01000013">
    <property type="protein sequence ID" value="SCX31333.1"/>
    <property type="molecule type" value="Genomic_DNA"/>
</dbReference>
<evidence type="ECO:0000313" key="9">
    <source>
        <dbReference type="Proteomes" id="UP000515498"/>
    </source>
</evidence>
<dbReference type="Proteomes" id="UP000199707">
    <property type="component" value="Unassembled WGS sequence"/>
</dbReference>
<dbReference type="PANTHER" id="PTHR11699">
    <property type="entry name" value="ALDEHYDE DEHYDROGENASE-RELATED"/>
    <property type="match status" value="1"/>
</dbReference>
<evidence type="ECO:0000259" key="5">
    <source>
        <dbReference type="Pfam" id="PF00171"/>
    </source>
</evidence>
<dbReference type="FunFam" id="3.40.605.10:FF:000007">
    <property type="entry name" value="NAD/NADP-dependent betaine aldehyde dehydrogenase"/>
    <property type="match status" value="1"/>
</dbReference>
<evidence type="ECO:0000256" key="2">
    <source>
        <dbReference type="ARBA" id="ARBA00023002"/>
    </source>
</evidence>
<gene>
    <name evidence="6" type="ORF">HZU40_11355</name>
    <name evidence="7" type="ORF">SAMN02799620_05300</name>
</gene>
<dbReference type="FunFam" id="3.40.309.10:FF:000012">
    <property type="entry name" value="Betaine aldehyde dehydrogenase"/>
    <property type="match status" value="1"/>
</dbReference>
<dbReference type="InterPro" id="IPR016161">
    <property type="entry name" value="Ald_DH/histidinol_DH"/>
</dbReference>
<sequence length="498" mass="53442">MTQTTKSPLTERVPSLERLTRPFINGAYVDAKSSETFENISPVNGERLPDLASGNAADIDAAVASARDSFENGDWRRRSPRERKVVLQQFARNLRDNTEELAALQTIEMGKPIKDGRWEVDYSATVLEWFGEAVDHLYDEVAPIGEVGHATITRVPMGVVAAITPWNNPLLMPAVKIAPALAAGNSMVLKPAEQSPAIALRIAELALEAGVPAGVLNVVPGLGETAGKALSEHPDVEALGFTGSTTVGRIILKAAADSNLKKVSLELGGKSPALVLEDAKDMLDLIAVKTAMSIFGNAGQMCDSSSRLIVHESLADELIERMGAVAAEWQPGDPFDDATSMGAIVDSRQLDRIMGFIEGVAPGGASIAHGGNRVRQDTGGFYVEPTVVRGVTNDMEIARKEIFGPVLSVITFSDDEEGLRIANDTTYGLAAKLWTGDLKKAHRLARELRSGAVLVNGDELFDVTLPHGGFKLSGIGRDYSHHAFDNWTQLKTTFINLL</sequence>
<dbReference type="Pfam" id="PF00171">
    <property type="entry name" value="Aldedh"/>
    <property type="match status" value="1"/>
</dbReference>
<dbReference type="STRING" id="1502745.SAMN02799620_05300"/>
<dbReference type="AlphaFoldDB" id="A0A1G4WX39"/>
<dbReference type="InterPro" id="IPR029510">
    <property type="entry name" value="Ald_DH_CS_GLU"/>
</dbReference>
<reference evidence="7" key="2">
    <citation type="submission" date="2016-10" db="EMBL/GenBank/DDBJ databases">
        <authorList>
            <person name="de Groot N.N."/>
        </authorList>
    </citation>
    <scope>NUCLEOTIDE SEQUENCE [LARGE SCALE GENOMIC DNA]</scope>
    <source>
        <strain evidence="7">UNC267MFSha1.1M11</strain>
    </source>
</reference>
<dbReference type="Gene3D" id="3.40.605.10">
    <property type="entry name" value="Aldehyde Dehydrogenase, Chain A, domain 1"/>
    <property type="match status" value="1"/>
</dbReference>
<dbReference type="GO" id="GO:0016620">
    <property type="term" value="F:oxidoreductase activity, acting on the aldehyde or oxo group of donors, NAD or NADP as acceptor"/>
    <property type="evidence" value="ECO:0007669"/>
    <property type="project" value="InterPro"/>
</dbReference>
<feature type="active site" evidence="3">
    <location>
        <position position="266"/>
    </location>
</feature>
<evidence type="ECO:0000256" key="3">
    <source>
        <dbReference type="PROSITE-ProRule" id="PRU10007"/>
    </source>
</evidence>
<proteinExistence type="inferred from homology"/>
<protein>
    <submittedName>
        <fullName evidence="6">Aldehyde dehydrogenase family protein</fullName>
    </submittedName>
    <submittedName>
        <fullName evidence="7">Gamma-glutamyl-gamma-aminobutyraldehyde dehydrogenase</fullName>
    </submittedName>
</protein>
<dbReference type="RefSeq" id="WP_090363234.1">
    <property type="nucleotide sequence ID" value="NZ_CP059894.1"/>
</dbReference>
<organism evidence="7 8">
    <name type="scientific">Mycolicibacterium fluoranthenivorans</name>
    <dbReference type="NCBI Taxonomy" id="258505"/>
    <lineage>
        <taxon>Bacteria</taxon>
        <taxon>Bacillati</taxon>
        <taxon>Actinomycetota</taxon>
        <taxon>Actinomycetes</taxon>
        <taxon>Mycobacteriales</taxon>
        <taxon>Mycobacteriaceae</taxon>
        <taxon>Mycolicibacterium</taxon>
    </lineage>
</organism>
<keyword evidence="2 4" id="KW-0560">Oxidoreductase</keyword>
<dbReference type="InterPro" id="IPR016163">
    <property type="entry name" value="Ald_DH_C"/>
</dbReference>
<evidence type="ECO:0000313" key="7">
    <source>
        <dbReference type="EMBL" id="SCX31333.1"/>
    </source>
</evidence>
<reference evidence="8" key="1">
    <citation type="submission" date="2016-10" db="EMBL/GenBank/DDBJ databases">
        <authorList>
            <person name="Varghese N."/>
            <person name="Submissions S."/>
        </authorList>
    </citation>
    <scope>NUCLEOTIDE SEQUENCE [LARGE SCALE GENOMIC DNA]</scope>
    <source>
        <strain evidence="8">UNC267MFSha1.1M11</strain>
    </source>
</reference>
<dbReference type="InterPro" id="IPR015590">
    <property type="entry name" value="Aldehyde_DH_dom"/>
</dbReference>
<dbReference type="EMBL" id="CP059894">
    <property type="protein sequence ID" value="QNJ94785.1"/>
    <property type="molecule type" value="Genomic_DNA"/>
</dbReference>
<comment type="similarity">
    <text evidence="1 4">Belongs to the aldehyde dehydrogenase family.</text>
</comment>
<dbReference type="PROSITE" id="PS00687">
    <property type="entry name" value="ALDEHYDE_DEHYDR_GLU"/>
    <property type="match status" value="1"/>
</dbReference>
<name>A0A1G4WX39_9MYCO</name>
<dbReference type="Proteomes" id="UP000515498">
    <property type="component" value="Chromosome"/>
</dbReference>
<evidence type="ECO:0000313" key="6">
    <source>
        <dbReference type="EMBL" id="QNJ94785.1"/>
    </source>
</evidence>
<accession>A0A1G4WX39</accession>
<dbReference type="SUPFAM" id="SSF53720">
    <property type="entry name" value="ALDH-like"/>
    <property type="match status" value="1"/>
</dbReference>
<dbReference type="InterPro" id="IPR016162">
    <property type="entry name" value="Ald_DH_N"/>
</dbReference>
<reference evidence="6 9" key="3">
    <citation type="submission" date="2020-07" db="EMBL/GenBank/DDBJ databases">
        <title>Draft genome sequence of four isobutane-metabolizing strains capable of cometabolically degrading diverse ether contaminants.</title>
        <authorList>
            <person name="Chen W."/>
            <person name="Faulkner N."/>
            <person name="Smith C."/>
            <person name="Hyman M."/>
        </authorList>
    </citation>
    <scope>NUCLEOTIDE SEQUENCE [LARGE SCALE GENOMIC DNA]</scope>
    <source>
        <strain evidence="6 9">2A</strain>
    </source>
</reference>
<dbReference type="KEGG" id="mflu:HZU40_11355"/>
<feature type="domain" description="Aldehyde dehydrogenase" evidence="5">
    <location>
        <begin position="28"/>
        <end position="492"/>
    </location>
</feature>